<organism evidence="1 2">
    <name type="scientific">Neptunomonas phycophila</name>
    <dbReference type="NCBI Taxonomy" id="1572645"/>
    <lineage>
        <taxon>Bacteria</taxon>
        <taxon>Pseudomonadati</taxon>
        <taxon>Pseudomonadota</taxon>
        <taxon>Gammaproteobacteria</taxon>
        <taxon>Oceanospirillales</taxon>
        <taxon>Oceanospirillaceae</taxon>
        <taxon>Neptunomonas</taxon>
    </lineage>
</organism>
<evidence type="ECO:0000313" key="1">
    <source>
        <dbReference type="EMBL" id="MDO6455069.1"/>
    </source>
</evidence>
<sequence>MTKYIEIFSADHDEVIDSYVAMGKTSYKVALEKLYPLINRFEAQRKLQDKKFYKRLQRDLVEGCIMPPITIAFIDKAGGDLSDKEIFEKFANENIDQGYILDGMQRLNTLKSASEDENFDENRIAYVNVIVADNQDKLLYRMITLNNGQKPMTPRHQIEILTSEMFDFTELKNISVQTEKERSTKTIRGAFNLGDISRGYLAFLTGNVNNENNKIINEKMDEILVTRVLDSRNSNSSLKFEEIIDLVDALSADSACKTWFKVNNNLIGFCVGIKTSYDDLVEVEAKDFAAAIELFEEGFDAINASKVNLGKYRRQLSCEFIKNFSELSGMDDDDLVEYFIEFTS</sequence>
<name>A0AAW7XLA4_9GAMM</name>
<proteinExistence type="predicted"/>
<evidence type="ECO:0000313" key="2">
    <source>
        <dbReference type="Proteomes" id="UP001169862"/>
    </source>
</evidence>
<gene>
    <name evidence="1" type="ORF">Q4490_15970</name>
</gene>
<comment type="caution">
    <text evidence="1">The sequence shown here is derived from an EMBL/GenBank/DDBJ whole genome shotgun (WGS) entry which is preliminary data.</text>
</comment>
<reference evidence="1" key="1">
    <citation type="submission" date="2023-07" db="EMBL/GenBank/DDBJ databases">
        <title>Genome content predicts the carbon catabolic preferences of heterotrophic bacteria.</title>
        <authorList>
            <person name="Gralka M."/>
        </authorList>
    </citation>
    <scope>NUCLEOTIDE SEQUENCE</scope>
    <source>
        <strain evidence="1">I2M16</strain>
    </source>
</reference>
<protein>
    <recommendedName>
        <fullName evidence="3">DUF262 domain-containing protein</fullName>
    </recommendedName>
</protein>
<dbReference type="AlphaFoldDB" id="A0AAW7XLA4"/>
<dbReference type="EMBL" id="JAUOPG010000012">
    <property type="protein sequence ID" value="MDO6455069.1"/>
    <property type="molecule type" value="Genomic_DNA"/>
</dbReference>
<dbReference type="Proteomes" id="UP001169862">
    <property type="component" value="Unassembled WGS sequence"/>
</dbReference>
<evidence type="ECO:0008006" key="3">
    <source>
        <dbReference type="Google" id="ProtNLM"/>
    </source>
</evidence>
<accession>A0AAW7XLA4</accession>
<dbReference type="RefSeq" id="WP_303551971.1">
    <property type="nucleotide sequence ID" value="NZ_JAUOPG010000012.1"/>
</dbReference>